<accession>A0ABV5G5C5</accession>
<evidence type="ECO:0000313" key="2">
    <source>
        <dbReference type="Proteomes" id="UP001589575"/>
    </source>
</evidence>
<dbReference type="EMBL" id="JBHMFI010000002">
    <property type="protein sequence ID" value="MFB9074141.1"/>
    <property type="molecule type" value="Genomic_DNA"/>
</dbReference>
<sequence>MAPDRRVSSGVRGGTGRGWVEAAISSGHQRFLTAARAAGSRSGSAGTPPC</sequence>
<gene>
    <name evidence="1" type="ORF">ACFFX0_24275</name>
</gene>
<proteinExistence type="predicted"/>
<organism evidence="1 2">
    <name type="scientific">Citricoccus parietis</name>
    <dbReference type="NCBI Taxonomy" id="592307"/>
    <lineage>
        <taxon>Bacteria</taxon>
        <taxon>Bacillati</taxon>
        <taxon>Actinomycetota</taxon>
        <taxon>Actinomycetes</taxon>
        <taxon>Micrococcales</taxon>
        <taxon>Micrococcaceae</taxon>
        <taxon>Citricoccus</taxon>
    </lineage>
</organism>
<comment type="caution">
    <text evidence="1">The sequence shown here is derived from an EMBL/GenBank/DDBJ whole genome shotgun (WGS) entry which is preliminary data.</text>
</comment>
<name>A0ABV5G5C5_9MICC</name>
<keyword evidence="2" id="KW-1185">Reference proteome</keyword>
<dbReference type="Proteomes" id="UP001589575">
    <property type="component" value="Unassembled WGS sequence"/>
</dbReference>
<evidence type="ECO:0000313" key="1">
    <source>
        <dbReference type="EMBL" id="MFB9074141.1"/>
    </source>
</evidence>
<protein>
    <submittedName>
        <fullName evidence="1">Uncharacterized protein</fullName>
    </submittedName>
</protein>
<reference evidence="1 2" key="1">
    <citation type="submission" date="2024-09" db="EMBL/GenBank/DDBJ databases">
        <authorList>
            <person name="Sun Q."/>
            <person name="Mori K."/>
        </authorList>
    </citation>
    <scope>NUCLEOTIDE SEQUENCE [LARGE SCALE GENOMIC DNA]</scope>
    <source>
        <strain evidence="1 2">CCM 7609</strain>
    </source>
</reference>